<keyword evidence="2" id="KW-0812">Transmembrane</keyword>
<feature type="region of interest" description="Disordered" evidence="1">
    <location>
        <begin position="100"/>
        <end position="125"/>
    </location>
</feature>
<dbReference type="RefSeq" id="WP_205009430.1">
    <property type="nucleotide sequence ID" value="NZ_JAFBEH010000015.1"/>
</dbReference>
<dbReference type="Proteomes" id="UP000697472">
    <property type="component" value="Unassembled WGS sequence"/>
</dbReference>
<accession>A0ABS2PRB6</accession>
<keyword evidence="2" id="KW-0472">Membrane</keyword>
<evidence type="ECO:0000256" key="1">
    <source>
        <dbReference type="SAM" id="MobiDB-lite"/>
    </source>
</evidence>
<keyword evidence="2" id="KW-1133">Transmembrane helix</keyword>
<evidence type="ECO:0000313" key="4">
    <source>
        <dbReference type="Proteomes" id="UP000697472"/>
    </source>
</evidence>
<reference evidence="3 4" key="1">
    <citation type="submission" date="2021-01" db="EMBL/GenBank/DDBJ databases">
        <title>Genomic Encyclopedia of Type Strains, Phase IV (KMG-IV): sequencing the most valuable type-strain genomes for metagenomic binning, comparative biology and taxonomic classification.</title>
        <authorList>
            <person name="Goeker M."/>
        </authorList>
    </citation>
    <scope>NUCLEOTIDE SEQUENCE [LARGE SCALE GENOMIC DNA]</scope>
    <source>
        <strain evidence="3 4">DSM 27382</strain>
    </source>
</reference>
<sequence length="348" mass="38604">MTTDNISSAISRQTEVLNRNAIKNKIFQIELALTQTKDPEEIEKLQALLAVYKAELAKLIRRRRIIQLISFVVAFIFIIIVFLFWQFQVHRQASETVWNPSTTTVSSSSSSPSSSSSSTTTVSSSTASSSKTVSAVPSALVGTWGGTYFTGRVTVVVDESGLITRYEAGRYSYSQISSYTLVGQNTYRIDSTTNSLPFLFAQIGDAGLETISGVYISGDTLYPQYWQTTIGGEYDYSKISKDVALTKGVSYLPSSSSSYVDTKNLTESQVQSWVLATYASTYRLSESEKANYFVNVKSYNDGLVYASVRRYSDKNTRIALYRVNSDGELEEGNLDSTNWRIVSSTFTE</sequence>
<dbReference type="EMBL" id="JAFBEH010000015">
    <property type="protein sequence ID" value="MBM7642588.1"/>
    <property type="molecule type" value="Genomic_DNA"/>
</dbReference>
<proteinExistence type="predicted"/>
<gene>
    <name evidence="3" type="ORF">JOC28_000885</name>
</gene>
<organism evidence="3 4">
    <name type="scientific">Streptococcus loxodontisalivarius</name>
    <dbReference type="NCBI Taxonomy" id="1349415"/>
    <lineage>
        <taxon>Bacteria</taxon>
        <taxon>Bacillati</taxon>
        <taxon>Bacillota</taxon>
        <taxon>Bacilli</taxon>
        <taxon>Lactobacillales</taxon>
        <taxon>Streptococcaceae</taxon>
        <taxon>Streptococcus</taxon>
    </lineage>
</organism>
<protein>
    <submittedName>
        <fullName evidence="3">Uncharacterized protein</fullName>
    </submittedName>
</protein>
<evidence type="ECO:0000313" key="3">
    <source>
        <dbReference type="EMBL" id="MBM7642588.1"/>
    </source>
</evidence>
<feature type="transmembrane region" description="Helical" evidence="2">
    <location>
        <begin position="65"/>
        <end position="85"/>
    </location>
</feature>
<keyword evidence="4" id="KW-1185">Reference proteome</keyword>
<comment type="caution">
    <text evidence="3">The sequence shown here is derived from an EMBL/GenBank/DDBJ whole genome shotgun (WGS) entry which is preliminary data.</text>
</comment>
<evidence type="ECO:0000256" key="2">
    <source>
        <dbReference type="SAM" id="Phobius"/>
    </source>
</evidence>
<name>A0ABS2PRB6_9STRE</name>